<keyword evidence="7" id="KW-1185">Reference proteome</keyword>
<feature type="signal peptide" evidence="5">
    <location>
        <begin position="1"/>
        <end position="24"/>
    </location>
</feature>
<dbReference type="PANTHER" id="PTHR43142:SF1">
    <property type="entry name" value="CARBOXYLIC ESTER HYDROLASE"/>
    <property type="match status" value="1"/>
</dbReference>
<protein>
    <recommendedName>
        <fullName evidence="5">Carboxylic ester hydrolase</fullName>
        <ecNumber evidence="5">3.1.1.-</ecNumber>
    </recommendedName>
</protein>
<dbReference type="GO" id="GO:0052689">
    <property type="term" value="F:carboxylic ester hydrolase activity"/>
    <property type="evidence" value="ECO:0007669"/>
    <property type="project" value="UniProtKB-KW"/>
</dbReference>
<dbReference type="PaxDb" id="121845-A0A3Q0J713"/>
<feature type="chain" id="PRO_5017854114" description="Carboxylic ester hydrolase" evidence="5">
    <location>
        <begin position="25"/>
        <end position="523"/>
    </location>
</feature>
<dbReference type="PROSITE" id="PS00941">
    <property type="entry name" value="CARBOXYLESTERASE_B_2"/>
    <property type="match status" value="1"/>
</dbReference>
<dbReference type="RefSeq" id="XP_026684259.1">
    <property type="nucleotide sequence ID" value="XM_026828458.1"/>
</dbReference>
<dbReference type="Proteomes" id="UP000079169">
    <property type="component" value="Unplaced"/>
</dbReference>
<keyword evidence="5" id="KW-0732">Signal</keyword>
<dbReference type="InterPro" id="IPR019826">
    <property type="entry name" value="Carboxylesterase_B_AS"/>
</dbReference>
<reference evidence="8" key="1">
    <citation type="submission" date="2025-08" db="UniProtKB">
        <authorList>
            <consortium name="RefSeq"/>
        </authorList>
    </citation>
    <scope>IDENTIFICATION</scope>
</reference>
<evidence type="ECO:0000256" key="2">
    <source>
        <dbReference type="ARBA" id="ARBA00022487"/>
    </source>
</evidence>
<evidence type="ECO:0000256" key="5">
    <source>
        <dbReference type="RuleBase" id="RU361235"/>
    </source>
</evidence>
<proteinExistence type="inferred from homology"/>
<evidence type="ECO:0000256" key="1">
    <source>
        <dbReference type="ARBA" id="ARBA00005964"/>
    </source>
</evidence>
<keyword evidence="2" id="KW-0719">Serine esterase</keyword>
<dbReference type="InterPro" id="IPR002018">
    <property type="entry name" value="CarbesteraseB"/>
</dbReference>
<dbReference type="PROSITE" id="PS00122">
    <property type="entry name" value="CARBOXYLESTERASE_B_1"/>
    <property type="match status" value="1"/>
</dbReference>
<sequence length="523" mass="58139">MNCRALSALALLAVFLTCLSRTQGAIVKVKQGLVAGTTLTLRNGKVVHKFARMPYALPPVGHRRFKDPEPIESWPGVWNVSTDNALHCIQFLHFPAGPYRVNGQEDCLYLSVYTPKLPQAENQSDLLDVIVFIHGGAFMFGSGFHFKPIPLMEEHDMVYVELDYRVGALGFLSTGDDVVPGNMGLKDQTQALRWIQENIAQFGGNPKSVTITGSSAGGASVQYQMLSPQAKGLFQRGISMSGTSLCPWALTENLPEKTKLIANYLGCPVNSSEEMIECLRTRPAPVIADAVRLSQPFLFNPFSPWGPTVDSFAKNPFLPDFPAELIKQGKIANVPWLNSVTADEGLYPAAEFLASQTILKTIDANWTSLAPHILDFNSTVPDNLKDKTAEKIRHKYLGDNPINLENHKAFIQILSDRMFIADAERASRLQSKVSKSPVYFYYFNFRGRYSLTDYYEKKPHNFGERVGDYTESMSITLKSLKSTLIMFGKSSRDPYRLKEFPPAYKTQTSNAQHLISSSASVDA</sequence>
<keyword evidence="4" id="KW-0325">Glycoprotein</keyword>
<comment type="similarity">
    <text evidence="1 5">Belongs to the type-B carboxylesterase/lipase family.</text>
</comment>
<dbReference type="AlphaFoldDB" id="A0A3Q0J713"/>
<name>A0A3Q0J713_DIACI</name>
<dbReference type="EC" id="3.1.1.-" evidence="5"/>
<evidence type="ECO:0000259" key="6">
    <source>
        <dbReference type="Pfam" id="PF00135"/>
    </source>
</evidence>
<dbReference type="InterPro" id="IPR029058">
    <property type="entry name" value="AB_hydrolase_fold"/>
</dbReference>
<dbReference type="SUPFAM" id="SSF53474">
    <property type="entry name" value="alpha/beta-Hydrolases"/>
    <property type="match status" value="1"/>
</dbReference>
<accession>A0A3Q0J713</accession>
<feature type="domain" description="Carboxylesterase type B" evidence="6">
    <location>
        <begin position="25"/>
        <end position="460"/>
    </location>
</feature>
<dbReference type="Pfam" id="PF00135">
    <property type="entry name" value="COesterase"/>
    <property type="match status" value="1"/>
</dbReference>
<evidence type="ECO:0000313" key="7">
    <source>
        <dbReference type="Proteomes" id="UP000079169"/>
    </source>
</evidence>
<dbReference type="PANTHER" id="PTHR43142">
    <property type="entry name" value="CARBOXYLIC ESTER HYDROLASE"/>
    <property type="match status" value="1"/>
</dbReference>
<dbReference type="GeneID" id="103515896"/>
<evidence type="ECO:0000256" key="4">
    <source>
        <dbReference type="ARBA" id="ARBA00023180"/>
    </source>
</evidence>
<dbReference type="STRING" id="121845.A0A3Q0J713"/>
<evidence type="ECO:0000256" key="3">
    <source>
        <dbReference type="ARBA" id="ARBA00022801"/>
    </source>
</evidence>
<keyword evidence="3 5" id="KW-0378">Hydrolase</keyword>
<evidence type="ECO:0000313" key="8">
    <source>
        <dbReference type="RefSeq" id="XP_026684259.1"/>
    </source>
</evidence>
<dbReference type="KEGG" id="dci:103515896"/>
<dbReference type="Gene3D" id="3.40.50.1820">
    <property type="entry name" value="alpha/beta hydrolase"/>
    <property type="match status" value="1"/>
</dbReference>
<dbReference type="InterPro" id="IPR019819">
    <property type="entry name" value="Carboxylesterase_B_CS"/>
</dbReference>
<organism evidence="7 8">
    <name type="scientific">Diaphorina citri</name>
    <name type="common">Asian citrus psyllid</name>
    <dbReference type="NCBI Taxonomy" id="121845"/>
    <lineage>
        <taxon>Eukaryota</taxon>
        <taxon>Metazoa</taxon>
        <taxon>Ecdysozoa</taxon>
        <taxon>Arthropoda</taxon>
        <taxon>Hexapoda</taxon>
        <taxon>Insecta</taxon>
        <taxon>Pterygota</taxon>
        <taxon>Neoptera</taxon>
        <taxon>Paraneoptera</taxon>
        <taxon>Hemiptera</taxon>
        <taxon>Sternorrhyncha</taxon>
        <taxon>Psylloidea</taxon>
        <taxon>Psyllidae</taxon>
        <taxon>Diaphorininae</taxon>
        <taxon>Diaphorina</taxon>
    </lineage>
</organism>
<gene>
    <name evidence="8" type="primary">LOC103515896</name>
</gene>